<sequence>MVTWADPGGGNIGLSIKLIGLDLAVPTAQLSDGMLSYLAFVALFRLHTTKPSLVTFDEPALHLHPHLLMRVLDMFESMARDCPVLLATHSDRLLDGLRDPASSVVLCELNERGSTRLVRPDRRVLERWLERYRGLGDIRAAGHAASVLTKVEPS</sequence>
<dbReference type="GO" id="GO:0000731">
    <property type="term" value="P:DNA synthesis involved in DNA repair"/>
    <property type="evidence" value="ECO:0007669"/>
    <property type="project" value="TreeGrafter"/>
</dbReference>
<dbReference type="Gene3D" id="3.40.50.300">
    <property type="entry name" value="P-loop containing nucleotide triphosphate hydrolases"/>
    <property type="match status" value="1"/>
</dbReference>
<dbReference type="SUPFAM" id="SSF52540">
    <property type="entry name" value="P-loop containing nucleoside triphosphate hydrolases"/>
    <property type="match status" value="1"/>
</dbReference>
<dbReference type="InterPro" id="IPR027417">
    <property type="entry name" value="P-loop_NTPase"/>
</dbReference>
<name>A0A150PAN9_SORCE</name>
<dbReference type="Proteomes" id="UP000075604">
    <property type="component" value="Unassembled WGS sequence"/>
</dbReference>
<dbReference type="AlphaFoldDB" id="A0A150PAN9"/>
<protein>
    <recommendedName>
        <fullName evidence="1">ATPase AAA-type core domain-containing protein</fullName>
    </recommendedName>
</protein>
<dbReference type="EMBL" id="JELX01003270">
    <property type="protein sequence ID" value="KYF52764.1"/>
    <property type="molecule type" value="Genomic_DNA"/>
</dbReference>
<evidence type="ECO:0000259" key="1">
    <source>
        <dbReference type="Pfam" id="PF13304"/>
    </source>
</evidence>
<comment type="caution">
    <text evidence="2">The sequence shown here is derived from an EMBL/GenBank/DDBJ whole genome shotgun (WGS) entry which is preliminary data.</text>
</comment>
<feature type="domain" description="ATPase AAA-type core" evidence="1">
    <location>
        <begin position="23"/>
        <end position="95"/>
    </location>
</feature>
<dbReference type="PANTHER" id="PTHR32182:SF22">
    <property type="entry name" value="ATP-DEPENDENT ENDONUCLEASE, OLD FAMILY-RELATED"/>
    <property type="match status" value="1"/>
</dbReference>
<dbReference type="InterPro" id="IPR003959">
    <property type="entry name" value="ATPase_AAA_core"/>
</dbReference>
<evidence type="ECO:0000313" key="3">
    <source>
        <dbReference type="Proteomes" id="UP000075604"/>
    </source>
</evidence>
<dbReference type="GO" id="GO:0005524">
    <property type="term" value="F:ATP binding"/>
    <property type="evidence" value="ECO:0007669"/>
    <property type="project" value="InterPro"/>
</dbReference>
<gene>
    <name evidence="2" type="ORF">BE04_47615</name>
</gene>
<proteinExistence type="predicted"/>
<evidence type="ECO:0000313" key="2">
    <source>
        <dbReference type="EMBL" id="KYF52764.1"/>
    </source>
</evidence>
<accession>A0A150PAN9</accession>
<dbReference type="PANTHER" id="PTHR32182">
    <property type="entry name" value="DNA REPLICATION AND REPAIR PROTEIN RECF"/>
    <property type="match status" value="1"/>
</dbReference>
<reference evidence="2 3" key="1">
    <citation type="submission" date="2014-02" db="EMBL/GenBank/DDBJ databases">
        <title>The small core and large imbalanced accessory genome model reveals a collaborative survival strategy of Sorangium cellulosum strains in nature.</title>
        <authorList>
            <person name="Han K."/>
            <person name="Peng R."/>
            <person name="Blom J."/>
            <person name="Li Y.-Z."/>
        </authorList>
    </citation>
    <scope>NUCLEOTIDE SEQUENCE [LARGE SCALE GENOMIC DNA]</scope>
    <source>
        <strain evidence="2 3">So0157-18</strain>
    </source>
</reference>
<dbReference type="GO" id="GO:0016887">
    <property type="term" value="F:ATP hydrolysis activity"/>
    <property type="evidence" value="ECO:0007669"/>
    <property type="project" value="InterPro"/>
</dbReference>
<dbReference type="Pfam" id="PF13304">
    <property type="entry name" value="AAA_21"/>
    <property type="match status" value="1"/>
</dbReference>
<dbReference type="GO" id="GO:0006302">
    <property type="term" value="P:double-strand break repair"/>
    <property type="evidence" value="ECO:0007669"/>
    <property type="project" value="TreeGrafter"/>
</dbReference>
<organism evidence="2 3">
    <name type="scientific">Sorangium cellulosum</name>
    <name type="common">Polyangium cellulosum</name>
    <dbReference type="NCBI Taxonomy" id="56"/>
    <lineage>
        <taxon>Bacteria</taxon>
        <taxon>Pseudomonadati</taxon>
        <taxon>Myxococcota</taxon>
        <taxon>Polyangia</taxon>
        <taxon>Polyangiales</taxon>
        <taxon>Polyangiaceae</taxon>
        <taxon>Sorangium</taxon>
    </lineage>
</organism>